<protein>
    <submittedName>
        <fullName evidence="3">Glycosyl transferase family 1</fullName>
    </submittedName>
</protein>
<evidence type="ECO:0000256" key="1">
    <source>
        <dbReference type="ARBA" id="ARBA00022679"/>
    </source>
</evidence>
<reference evidence="3 4" key="1">
    <citation type="submission" date="2015-03" db="EMBL/GenBank/DDBJ databases">
        <title>Comparative genomics of Pseudomonas insights into diversity of traits involved in vanlence and defense.</title>
        <authorList>
            <person name="Qin Y."/>
        </authorList>
    </citation>
    <scope>NUCLEOTIDE SEQUENCE [LARGE SCALE GENOMIC DNA]</scope>
    <source>
        <strain evidence="3 4">C8</strain>
    </source>
</reference>
<comment type="caution">
    <text evidence="3">The sequence shown here is derived from an EMBL/GenBank/DDBJ whole genome shotgun (WGS) entry which is preliminary data.</text>
</comment>
<dbReference type="PANTHER" id="PTHR46401:SF2">
    <property type="entry name" value="GLYCOSYLTRANSFERASE WBBK-RELATED"/>
    <property type="match status" value="1"/>
</dbReference>
<dbReference type="SUPFAM" id="SSF53756">
    <property type="entry name" value="UDP-Glycosyltransferase/glycogen phosphorylase"/>
    <property type="match status" value="1"/>
</dbReference>
<dbReference type="Pfam" id="PF00534">
    <property type="entry name" value="Glycos_transf_1"/>
    <property type="match status" value="1"/>
</dbReference>
<keyword evidence="1 3" id="KW-0808">Transferase</keyword>
<dbReference type="AlphaFoldDB" id="A0A0F4THG7"/>
<dbReference type="PANTHER" id="PTHR46401">
    <property type="entry name" value="GLYCOSYLTRANSFERASE WBBK-RELATED"/>
    <property type="match status" value="1"/>
</dbReference>
<dbReference type="InterPro" id="IPR001296">
    <property type="entry name" value="Glyco_trans_1"/>
</dbReference>
<accession>A0A0F4THG7</accession>
<dbReference type="GO" id="GO:0009103">
    <property type="term" value="P:lipopolysaccharide biosynthetic process"/>
    <property type="evidence" value="ECO:0007669"/>
    <property type="project" value="TreeGrafter"/>
</dbReference>
<dbReference type="OrthoDB" id="9787293at2"/>
<gene>
    <name evidence="3" type="ORF">VC35_22185</name>
</gene>
<evidence type="ECO:0000313" key="3">
    <source>
        <dbReference type="EMBL" id="KJZ42852.1"/>
    </source>
</evidence>
<name>A0A0F4THG7_PSEFL</name>
<dbReference type="GO" id="GO:0016757">
    <property type="term" value="F:glycosyltransferase activity"/>
    <property type="evidence" value="ECO:0007669"/>
    <property type="project" value="InterPro"/>
</dbReference>
<proteinExistence type="predicted"/>
<dbReference type="Gene3D" id="3.40.50.2000">
    <property type="entry name" value="Glycogen Phosphorylase B"/>
    <property type="match status" value="2"/>
</dbReference>
<dbReference type="CDD" id="cd03794">
    <property type="entry name" value="GT4_WbuB-like"/>
    <property type="match status" value="1"/>
</dbReference>
<evidence type="ECO:0000313" key="4">
    <source>
        <dbReference type="Proteomes" id="UP000033588"/>
    </source>
</evidence>
<evidence type="ECO:0000259" key="2">
    <source>
        <dbReference type="Pfam" id="PF00534"/>
    </source>
</evidence>
<dbReference type="Proteomes" id="UP000033588">
    <property type="component" value="Unassembled WGS sequence"/>
</dbReference>
<feature type="domain" description="Glycosyl transferase family 1" evidence="2">
    <location>
        <begin position="210"/>
        <end position="382"/>
    </location>
</feature>
<organism evidence="3 4">
    <name type="scientific">Pseudomonas fluorescens</name>
    <dbReference type="NCBI Taxonomy" id="294"/>
    <lineage>
        <taxon>Bacteria</taxon>
        <taxon>Pseudomonadati</taxon>
        <taxon>Pseudomonadota</taxon>
        <taxon>Gammaproteobacteria</taxon>
        <taxon>Pseudomonadales</taxon>
        <taxon>Pseudomonadaceae</taxon>
        <taxon>Pseudomonas</taxon>
    </lineage>
</organism>
<dbReference type="EMBL" id="LACC01000027">
    <property type="protein sequence ID" value="KJZ42852.1"/>
    <property type="molecule type" value="Genomic_DNA"/>
</dbReference>
<dbReference type="PATRIC" id="fig|294.132.peg.3641"/>
<sequence length="401" mass="45503">MMKSSKDIVLLTTKYADDKKDAWLTNELAYSLNEDGHNVSVVVFSWLKNEPVSFTKVIDGIKVIRVKLPAIFYNTGVIGTSLKIFLFPFLARHEVRKQVSKCDLLIANTPCVTILGMSRYFRKKFDSQSFLVLWDFFPYYLKDLGAIRNKLFFGFFRYLEEIMYKSFDRIGCMTDGNARFLFDNFPAVDKQRVEILPLWAKIKQVDPIDKSEIRLKYDLPSTGFIAVYGGAMSIVQELDNILDLAELYTGDDVTFLFIGKGTEKERLEESVFTRGLKNVKFINYVPRDEYQYVVQACDVGLISLSGKLTVPSFPSKSLDYFKVSLPVLASLDSVTDFGDILENKICAGLAVVAGDVTNLKNKLDLLIKDAELCKALGANGRHYYEKYLSVENARSIIMSSL</sequence>